<dbReference type="InterPro" id="IPR001789">
    <property type="entry name" value="Sig_transdc_resp-reg_receiver"/>
</dbReference>
<dbReference type="InterPro" id="IPR001867">
    <property type="entry name" value="OmpR/PhoB-type_DNA-bd"/>
</dbReference>
<dbReference type="Gene3D" id="6.10.250.690">
    <property type="match status" value="1"/>
</dbReference>
<gene>
    <name evidence="10" type="ORF">RIF23_09750</name>
</gene>
<protein>
    <recommendedName>
        <fullName evidence="5">Sensory transduction protein RegX3</fullName>
    </recommendedName>
</protein>
<dbReference type="SMART" id="SM00862">
    <property type="entry name" value="Trans_reg_C"/>
    <property type="match status" value="1"/>
</dbReference>
<dbReference type="InterPro" id="IPR039420">
    <property type="entry name" value="WalR-like"/>
</dbReference>
<dbReference type="PROSITE" id="PS50110">
    <property type="entry name" value="RESPONSE_REGULATORY"/>
    <property type="match status" value="1"/>
</dbReference>
<evidence type="ECO:0000256" key="5">
    <source>
        <dbReference type="ARBA" id="ARBA00041201"/>
    </source>
</evidence>
<evidence type="ECO:0000256" key="3">
    <source>
        <dbReference type="ARBA" id="ARBA00023125"/>
    </source>
</evidence>
<dbReference type="PANTHER" id="PTHR48111:SF72">
    <property type="entry name" value="SENSORY TRANSDUCTION PROTEIN REGX3"/>
    <property type="match status" value="1"/>
</dbReference>
<dbReference type="PANTHER" id="PTHR48111">
    <property type="entry name" value="REGULATOR OF RPOS"/>
    <property type="match status" value="1"/>
</dbReference>
<keyword evidence="4" id="KW-0804">Transcription</keyword>
<evidence type="ECO:0000256" key="4">
    <source>
        <dbReference type="ARBA" id="ARBA00023163"/>
    </source>
</evidence>
<feature type="domain" description="Response regulatory" evidence="8">
    <location>
        <begin position="2"/>
        <end position="112"/>
    </location>
</feature>
<dbReference type="PROSITE" id="PS51755">
    <property type="entry name" value="OMPR_PHOB"/>
    <property type="match status" value="1"/>
</dbReference>
<dbReference type="Pfam" id="PF00486">
    <property type="entry name" value="Trans_reg_C"/>
    <property type="match status" value="1"/>
</dbReference>
<dbReference type="Gene3D" id="1.10.10.10">
    <property type="entry name" value="Winged helix-like DNA-binding domain superfamily/Winged helix DNA-binding domain"/>
    <property type="match status" value="1"/>
</dbReference>
<keyword evidence="3 7" id="KW-0238">DNA-binding</keyword>
<name>A0ABU2H5K6_9ACTN</name>
<feature type="domain" description="OmpR/PhoB-type" evidence="9">
    <location>
        <begin position="120"/>
        <end position="215"/>
    </location>
</feature>
<keyword evidence="1 6" id="KW-0597">Phosphoprotein</keyword>
<feature type="DNA-binding region" description="OmpR/PhoB-type" evidence="7">
    <location>
        <begin position="120"/>
        <end position="215"/>
    </location>
</feature>
<dbReference type="Proteomes" id="UP001250214">
    <property type="component" value="Unassembled WGS sequence"/>
</dbReference>
<dbReference type="SUPFAM" id="SSF52172">
    <property type="entry name" value="CheY-like"/>
    <property type="match status" value="1"/>
</dbReference>
<dbReference type="CDD" id="cd00383">
    <property type="entry name" value="trans_reg_C"/>
    <property type="match status" value="1"/>
</dbReference>
<dbReference type="RefSeq" id="WP_310912136.1">
    <property type="nucleotide sequence ID" value="NZ_JAVLVT010000004.1"/>
</dbReference>
<evidence type="ECO:0000313" key="11">
    <source>
        <dbReference type="Proteomes" id="UP001250214"/>
    </source>
</evidence>
<evidence type="ECO:0000256" key="2">
    <source>
        <dbReference type="ARBA" id="ARBA00023015"/>
    </source>
</evidence>
<evidence type="ECO:0000256" key="7">
    <source>
        <dbReference type="PROSITE-ProRule" id="PRU01091"/>
    </source>
</evidence>
<accession>A0ABU2H5K6</accession>
<keyword evidence="2" id="KW-0805">Transcription regulation</keyword>
<keyword evidence="11" id="KW-1185">Reference proteome</keyword>
<comment type="caution">
    <text evidence="10">The sequence shown here is derived from an EMBL/GenBank/DDBJ whole genome shotgun (WGS) entry which is preliminary data.</text>
</comment>
<organism evidence="10 11">
    <name type="scientific">Lipingzhangella rawalii</name>
    <dbReference type="NCBI Taxonomy" id="2055835"/>
    <lineage>
        <taxon>Bacteria</taxon>
        <taxon>Bacillati</taxon>
        <taxon>Actinomycetota</taxon>
        <taxon>Actinomycetes</taxon>
        <taxon>Streptosporangiales</taxon>
        <taxon>Nocardiopsidaceae</taxon>
        <taxon>Lipingzhangella</taxon>
    </lineage>
</organism>
<evidence type="ECO:0000256" key="6">
    <source>
        <dbReference type="PROSITE-ProRule" id="PRU00169"/>
    </source>
</evidence>
<reference evidence="11" key="1">
    <citation type="submission" date="2023-07" db="EMBL/GenBank/DDBJ databases">
        <title>Novel species in the genus Lipingzhangella isolated from Sambhar Salt Lake.</title>
        <authorList>
            <person name="Jiya N."/>
            <person name="Kajale S."/>
            <person name="Sharma A."/>
        </authorList>
    </citation>
    <scope>NUCLEOTIDE SEQUENCE [LARGE SCALE GENOMIC DNA]</scope>
    <source>
        <strain evidence="11">LS1_29</strain>
    </source>
</reference>
<evidence type="ECO:0000259" key="8">
    <source>
        <dbReference type="PROSITE" id="PS50110"/>
    </source>
</evidence>
<dbReference type="InterPro" id="IPR011006">
    <property type="entry name" value="CheY-like_superfamily"/>
</dbReference>
<proteinExistence type="predicted"/>
<dbReference type="InterPro" id="IPR036388">
    <property type="entry name" value="WH-like_DNA-bd_sf"/>
</dbReference>
<dbReference type="SMART" id="SM00448">
    <property type="entry name" value="REC"/>
    <property type="match status" value="1"/>
</dbReference>
<dbReference type="EMBL" id="JAVLVT010000004">
    <property type="protein sequence ID" value="MDS1270580.1"/>
    <property type="molecule type" value="Genomic_DNA"/>
</dbReference>
<feature type="modified residue" description="4-aspartylphosphate" evidence="6">
    <location>
        <position position="48"/>
    </location>
</feature>
<dbReference type="Pfam" id="PF00072">
    <property type="entry name" value="Response_reg"/>
    <property type="match status" value="1"/>
</dbReference>
<evidence type="ECO:0000313" key="10">
    <source>
        <dbReference type="EMBL" id="MDS1270580.1"/>
    </source>
</evidence>
<evidence type="ECO:0000259" key="9">
    <source>
        <dbReference type="PROSITE" id="PS51755"/>
    </source>
</evidence>
<dbReference type="Gene3D" id="3.40.50.2300">
    <property type="match status" value="1"/>
</dbReference>
<sequence length="226" mass="24571">MRVLLVEDDARFADALTGALRGHGYEVRHVTTGRAALDAVAADIVLLDLGLPDVDGIEVCRRLRERGNVAIIAVTARGKEGDRVGGLRAGADDYVVKPFSIAELRARMEAVLRRVRADGTPVVQVGDLHVDLDSHQVSRAGHPIVLTRKEFGLLAALAREPGTVVSKQRLLIEVWHTDWQGTLRTLEVHVGTLRQKLGEPGLIQTVRGVGYQLLDRSDTSGTDRGD</sequence>
<evidence type="ECO:0000256" key="1">
    <source>
        <dbReference type="ARBA" id="ARBA00022553"/>
    </source>
</evidence>